<evidence type="ECO:0000259" key="1">
    <source>
        <dbReference type="Pfam" id="PF00561"/>
    </source>
</evidence>
<dbReference type="Pfam" id="PF00561">
    <property type="entry name" value="Abhydrolase_1"/>
    <property type="match status" value="1"/>
</dbReference>
<proteinExistence type="predicted"/>
<accession>A0ABW5CWG9</accession>
<keyword evidence="2" id="KW-0378">Hydrolase</keyword>
<dbReference type="EMBL" id="JBHUIM010000001">
    <property type="protein sequence ID" value="MFD2246811.1"/>
    <property type="molecule type" value="Genomic_DNA"/>
</dbReference>
<dbReference type="SUPFAM" id="SSF53474">
    <property type="entry name" value="alpha/beta-Hydrolases"/>
    <property type="match status" value="1"/>
</dbReference>
<reference evidence="3" key="1">
    <citation type="journal article" date="2019" name="Int. J. Syst. Evol. Microbiol.">
        <title>The Global Catalogue of Microorganisms (GCM) 10K type strain sequencing project: providing services to taxonomists for standard genome sequencing and annotation.</title>
        <authorList>
            <consortium name="The Broad Institute Genomics Platform"/>
            <consortium name="The Broad Institute Genome Sequencing Center for Infectious Disease"/>
            <person name="Wu L."/>
            <person name="Ma J."/>
        </authorList>
    </citation>
    <scope>NUCLEOTIDE SEQUENCE [LARGE SCALE GENOMIC DNA]</scope>
    <source>
        <strain evidence="3">CGMCC 4.1782</strain>
    </source>
</reference>
<sequence length="228" mass="25449">MQNLLLLHGALGSEATLFPLKEQLQPYFHTYTLGFSGHGGKAIPAAPFGMDMFAQDILNLLDEQQLESTYLFGYSMGGYAALCFARQHPDRVKGIFTLATKFDWSPETAAKETRLLNPAKIQEKVPQFAQTLASRHAPQNWKEVMQKTAEMMHHLGAQPPLSAETLAEVTVPVQVGVGDRDNMVSVEETTWAYRQLPQARLLVLPNTPHPLEKVATEKLSQEIRQFCS</sequence>
<gene>
    <name evidence="2" type="ORF">ACFSKP_11135</name>
</gene>
<keyword evidence="3" id="KW-1185">Reference proteome</keyword>
<dbReference type="Proteomes" id="UP001597374">
    <property type="component" value="Unassembled WGS sequence"/>
</dbReference>
<comment type="caution">
    <text evidence="2">The sequence shown here is derived from an EMBL/GenBank/DDBJ whole genome shotgun (WGS) entry which is preliminary data.</text>
</comment>
<name>A0ABW5CWG9_9BACT</name>
<dbReference type="InterPro" id="IPR029058">
    <property type="entry name" value="AB_hydrolase_fold"/>
</dbReference>
<dbReference type="GO" id="GO:0016787">
    <property type="term" value="F:hydrolase activity"/>
    <property type="evidence" value="ECO:0007669"/>
    <property type="project" value="UniProtKB-KW"/>
</dbReference>
<dbReference type="Gene3D" id="3.40.50.1820">
    <property type="entry name" value="alpha/beta hydrolase"/>
    <property type="match status" value="1"/>
</dbReference>
<dbReference type="PANTHER" id="PTHR43433">
    <property type="entry name" value="HYDROLASE, ALPHA/BETA FOLD FAMILY PROTEIN"/>
    <property type="match status" value="1"/>
</dbReference>
<organism evidence="2 3">
    <name type="scientific">Pontibacter ruber</name>
    <dbReference type="NCBI Taxonomy" id="1343895"/>
    <lineage>
        <taxon>Bacteria</taxon>
        <taxon>Pseudomonadati</taxon>
        <taxon>Bacteroidota</taxon>
        <taxon>Cytophagia</taxon>
        <taxon>Cytophagales</taxon>
        <taxon>Hymenobacteraceae</taxon>
        <taxon>Pontibacter</taxon>
    </lineage>
</organism>
<evidence type="ECO:0000313" key="3">
    <source>
        <dbReference type="Proteomes" id="UP001597374"/>
    </source>
</evidence>
<dbReference type="RefSeq" id="WP_250428589.1">
    <property type="nucleotide sequence ID" value="NZ_JALPRR010000001.1"/>
</dbReference>
<dbReference type="InterPro" id="IPR000073">
    <property type="entry name" value="AB_hydrolase_1"/>
</dbReference>
<protein>
    <submittedName>
        <fullName evidence="2">Alpha/beta fold hydrolase</fullName>
    </submittedName>
</protein>
<evidence type="ECO:0000313" key="2">
    <source>
        <dbReference type="EMBL" id="MFD2246811.1"/>
    </source>
</evidence>
<dbReference type="InterPro" id="IPR050471">
    <property type="entry name" value="AB_hydrolase"/>
</dbReference>
<feature type="domain" description="AB hydrolase-1" evidence="1">
    <location>
        <begin position="4"/>
        <end position="109"/>
    </location>
</feature>
<dbReference type="PANTHER" id="PTHR43433:SF5">
    <property type="entry name" value="AB HYDROLASE-1 DOMAIN-CONTAINING PROTEIN"/>
    <property type="match status" value="1"/>
</dbReference>